<dbReference type="KEGG" id="psyt:DSAG12_01259"/>
<dbReference type="Proteomes" id="UP000321408">
    <property type="component" value="Chromosome"/>
</dbReference>
<evidence type="ECO:0000313" key="4">
    <source>
        <dbReference type="Proteomes" id="UP000321408"/>
    </source>
</evidence>
<evidence type="ECO:0000256" key="2">
    <source>
        <dbReference type="ARBA" id="ARBA00022737"/>
    </source>
</evidence>
<keyword evidence="1" id="KW-0433">Leucine-rich repeat</keyword>
<gene>
    <name evidence="3" type="ORF">DSAG12_01259</name>
</gene>
<dbReference type="InterPro" id="IPR032675">
    <property type="entry name" value="LRR_dom_sf"/>
</dbReference>
<dbReference type="PANTHER" id="PTHR46652">
    <property type="entry name" value="LEUCINE-RICH REPEAT AND IQ DOMAIN-CONTAINING PROTEIN 1-RELATED"/>
    <property type="match status" value="1"/>
</dbReference>
<evidence type="ECO:0000256" key="1">
    <source>
        <dbReference type="ARBA" id="ARBA00022614"/>
    </source>
</evidence>
<protein>
    <submittedName>
        <fullName evidence="3">Uncharacterized protein</fullName>
    </submittedName>
</protein>
<dbReference type="PANTHER" id="PTHR46652:SF3">
    <property type="entry name" value="LEUCINE-RICH REPEAT-CONTAINING PROTEIN 9"/>
    <property type="match status" value="1"/>
</dbReference>
<organism evidence="3 4">
    <name type="scientific">Promethearchaeum syntrophicum</name>
    <dbReference type="NCBI Taxonomy" id="2594042"/>
    <lineage>
        <taxon>Archaea</taxon>
        <taxon>Promethearchaeati</taxon>
        <taxon>Promethearchaeota</taxon>
        <taxon>Promethearchaeia</taxon>
        <taxon>Promethearchaeales</taxon>
        <taxon>Promethearchaeaceae</taxon>
        <taxon>Promethearchaeum</taxon>
    </lineage>
</organism>
<dbReference type="InterPro" id="IPR050836">
    <property type="entry name" value="SDS22/Internalin_LRR"/>
</dbReference>
<dbReference type="AlphaFoldDB" id="A0A5B9D8K0"/>
<name>A0A5B9D8K0_9ARCH</name>
<evidence type="ECO:0000313" key="3">
    <source>
        <dbReference type="EMBL" id="QEE15434.2"/>
    </source>
</evidence>
<accession>A0A5B9D8K0</accession>
<reference evidence="3 4" key="1">
    <citation type="journal article" date="2020" name="Nature">
        <title>Isolation of an archaeon at the prokaryote-eukaryote interface.</title>
        <authorList>
            <person name="Imachi H."/>
            <person name="Nobu M.K."/>
            <person name="Nakahara N."/>
            <person name="Morono Y."/>
            <person name="Ogawara M."/>
            <person name="Takaki Y."/>
            <person name="Takano Y."/>
            <person name="Uematsu K."/>
            <person name="Ikuta T."/>
            <person name="Ito M."/>
            <person name="Matsui Y."/>
            <person name="Miyazaki M."/>
            <person name="Murata K."/>
            <person name="Saito Y."/>
            <person name="Sakai S."/>
            <person name="Song C."/>
            <person name="Tasumi E."/>
            <person name="Yamanaka Y."/>
            <person name="Yamaguchi T."/>
            <person name="Kamagata Y."/>
            <person name="Tamaki H."/>
            <person name="Takai K."/>
        </authorList>
    </citation>
    <scope>NUCLEOTIDE SEQUENCE [LARGE SCALE GENOMIC DNA]</scope>
    <source>
        <strain evidence="3 4">MK-D1</strain>
    </source>
</reference>
<reference evidence="3 4" key="2">
    <citation type="journal article" date="2024" name="Int. J. Syst. Evol. Microbiol.">
        <title>Promethearchaeum syntrophicum gen. nov., sp. nov., an anaerobic, obligately syntrophic archaeon, the first isolate of the lineage 'Asgard' archaea, and proposal of the new archaeal phylum Promethearchaeota phyl. nov. and kingdom Promethearchaeati regn. nov.</title>
        <authorList>
            <person name="Imachi H."/>
            <person name="Nobu M.K."/>
            <person name="Kato S."/>
            <person name="Takaki Y."/>
            <person name="Miyazaki M."/>
            <person name="Miyata M."/>
            <person name="Ogawara M."/>
            <person name="Saito Y."/>
            <person name="Sakai S."/>
            <person name="Tahara Y.O."/>
            <person name="Takano Y."/>
            <person name="Tasumi E."/>
            <person name="Uematsu K."/>
            <person name="Yoshimura T."/>
            <person name="Itoh T."/>
            <person name="Ohkuma M."/>
            <person name="Takai K."/>
        </authorList>
    </citation>
    <scope>NUCLEOTIDE SEQUENCE [LARGE SCALE GENOMIC DNA]</scope>
    <source>
        <strain evidence="3 4">MK-D1</strain>
    </source>
</reference>
<sequence>MKEKNMKRTRPEKYKDPQHFWDDVNEKSEFLYIASLNNNKKSDKVHIKDIYHNYPTATLINTFDFPPNSITDLENIPQILPNLKTFIINTSDFKSLKGFPEELPNLKILNIKSPQISDLSPLSKTMPSLERFFISKCEVSYLNGIPEDLPKLDRIFLDSIPIKNLEGIPSLLPNLKHMKIKHIPIKSLKNLPESLPNVEKIEISGTHITNLQYLPEDMPTLKELILARNNLTSLKGMPNELPKLLKIDISHNHLSHLKFLPNVAFSSCIIIRKNNPIRTLHGINDRFFKQFLSKAMPTVNLCPKGLEIIKKYNPSYYNLIEIVNEAKKFYKKSSHELAQQYVSNPQSLNEGEIERLIWEANFDDRKLLENVVSANDSVLQKISQRLEIPLNSDFSLLK</sequence>
<dbReference type="SUPFAM" id="SSF52058">
    <property type="entry name" value="L domain-like"/>
    <property type="match status" value="1"/>
</dbReference>
<proteinExistence type="predicted"/>
<dbReference type="EMBL" id="CP042905">
    <property type="protein sequence ID" value="QEE15434.2"/>
    <property type="molecule type" value="Genomic_DNA"/>
</dbReference>
<keyword evidence="4" id="KW-1185">Reference proteome</keyword>
<keyword evidence="2" id="KW-0677">Repeat</keyword>
<dbReference type="Gene3D" id="3.80.10.10">
    <property type="entry name" value="Ribonuclease Inhibitor"/>
    <property type="match status" value="2"/>
</dbReference>